<dbReference type="RefSeq" id="WP_249972692.1">
    <property type="nucleotide sequence ID" value="NZ_JAMFLZ010000003.1"/>
</dbReference>
<proteinExistence type="predicted"/>
<sequence length="149" mass="17031">MHPFLLIAVAIGVGKLFAKIFKNNPELGEITHKDIYKDFLIDIDKNDLTERILKQKTTRSINLIIEKHKSFKIGKTGNPKSRTANHKIYDRMFLLCSSSDKEMINVLEGHYNDKYLTHKKNDNKKGGSAGDAKAMNGRYYLYIVTINKG</sequence>
<evidence type="ECO:0000313" key="2">
    <source>
        <dbReference type="Proteomes" id="UP001165381"/>
    </source>
</evidence>
<keyword evidence="2" id="KW-1185">Reference proteome</keyword>
<accession>A0ABT0QG54</accession>
<reference evidence="1" key="1">
    <citation type="submission" date="2022-05" db="EMBL/GenBank/DDBJ databases">
        <authorList>
            <person name="Park J.-S."/>
        </authorList>
    </citation>
    <scope>NUCLEOTIDE SEQUENCE</scope>
    <source>
        <strain evidence="1">2012CJ34-3</strain>
    </source>
</reference>
<organism evidence="1 2">
    <name type="scientific">Jejuia spongiicola</name>
    <dbReference type="NCBI Taxonomy" id="2942207"/>
    <lineage>
        <taxon>Bacteria</taxon>
        <taxon>Pseudomonadati</taxon>
        <taxon>Bacteroidota</taxon>
        <taxon>Flavobacteriia</taxon>
        <taxon>Flavobacteriales</taxon>
        <taxon>Flavobacteriaceae</taxon>
        <taxon>Jejuia</taxon>
    </lineage>
</organism>
<evidence type="ECO:0000313" key="1">
    <source>
        <dbReference type="EMBL" id="MCL6294910.1"/>
    </source>
</evidence>
<dbReference type="EMBL" id="JAMFLZ010000003">
    <property type="protein sequence ID" value="MCL6294910.1"/>
    <property type="molecule type" value="Genomic_DNA"/>
</dbReference>
<name>A0ABT0QG54_9FLAO</name>
<dbReference type="Proteomes" id="UP001165381">
    <property type="component" value="Unassembled WGS sequence"/>
</dbReference>
<gene>
    <name evidence="1" type="ORF">M3P09_07900</name>
</gene>
<protein>
    <submittedName>
        <fullName evidence="1">Uncharacterized protein</fullName>
    </submittedName>
</protein>
<comment type="caution">
    <text evidence="1">The sequence shown here is derived from an EMBL/GenBank/DDBJ whole genome shotgun (WGS) entry which is preliminary data.</text>
</comment>